<dbReference type="EMBL" id="CZAQ01000008">
    <property type="protein sequence ID" value="CUO97310.1"/>
    <property type="molecule type" value="Genomic_DNA"/>
</dbReference>
<dbReference type="PIRSF" id="PIRSF000112">
    <property type="entry name" value="Glycerol_dehydrogenase"/>
    <property type="match status" value="1"/>
</dbReference>
<dbReference type="RefSeq" id="WP_148315828.1">
    <property type="nucleotide sequence ID" value="NZ_CABIXX010000008.1"/>
</dbReference>
<evidence type="ECO:0000256" key="1">
    <source>
        <dbReference type="ARBA" id="ARBA00007358"/>
    </source>
</evidence>
<name>A0A174JJI3_9ACTN</name>
<feature type="binding site" evidence="11">
    <location>
        <begin position="97"/>
        <end position="101"/>
    </location>
    <ligand>
        <name>NAD(+)</name>
        <dbReference type="ChEBI" id="CHEBI:57540"/>
    </ligand>
</feature>
<reference evidence="13 14" key="1">
    <citation type="submission" date="2015-09" db="EMBL/GenBank/DDBJ databases">
        <authorList>
            <consortium name="Pathogen Informatics"/>
        </authorList>
    </citation>
    <scope>NUCLEOTIDE SEQUENCE [LARGE SCALE GENOMIC DNA]</scope>
    <source>
        <strain evidence="13 14">2789STDY5834902</strain>
    </source>
</reference>
<keyword evidence="2 9" id="KW-0479">Metal-binding</keyword>
<evidence type="ECO:0000259" key="12">
    <source>
        <dbReference type="Pfam" id="PF00465"/>
    </source>
</evidence>
<feature type="binding site" evidence="10">
    <location>
        <position position="124"/>
    </location>
    <ligand>
        <name>glycerol</name>
        <dbReference type="ChEBI" id="CHEBI:17754"/>
    </ligand>
</feature>
<dbReference type="PANTHER" id="PTHR43616:SF5">
    <property type="entry name" value="GLYCEROL DEHYDROGENASE 1"/>
    <property type="match status" value="1"/>
</dbReference>
<evidence type="ECO:0000256" key="5">
    <source>
        <dbReference type="ARBA" id="ARBA00037918"/>
    </source>
</evidence>
<organism evidence="13 14">
    <name type="scientific">Collinsella aerofaciens</name>
    <dbReference type="NCBI Taxonomy" id="74426"/>
    <lineage>
        <taxon>Bacteria</taxon>
        <taxon>Bacillati</taxon>
        <taxon>Actinomycetota</taxon>
        <taxon>Coriobacteriia</taxon>
        <taxon>Coriobacteriales</taxon>
        <taxon>Coriobacteriaceae</taxon>
        <taxon>Collinsella</taxon>
    </lineage>
</organism>
<dbReference type="Proteomes" id="UP000095454">
    <property type="component" value="Unassembled WGS sequence"/>
</dbReference>
<dbReference type="InterPro" id="IPR018211">
    <property type="entry name" value="ADH_Fe_CS"/>
</dbReference>
<evidence type="ECO:0000256" key="6">
    <source>
        <dbReference type="ARBA" id="ARBA00039147"/>
    </source>
</evidence>
<dbReference type="GO" id="GO:0008888">
    <property type="term" value="F:glycerol dehydrogenase (NAD+) activity"/>
    <property type="evidence" value="ECO:0007669"/>
    <property type="project" value="UniProtKB-EC"/>
</dbReference>
<feature type="binding site" evidence="9">
    <location>
        <position position="174"/>
    </location>
    <ligand>
        <name>glycerol</name>
        <dbReference type="ChEBI" id="CHEBI:17754"/>
    </ligand>
</feature>
<feature type="binding site" evidence="11">
    <location>
        <position position="39"/>
    </location>
    <ligand>
        <name>NAD(+)</name>
        <dbReference type="ChEBI" id="CHEBI:57540"/>
    </ligand>
</feature>
<dbReference type="InterPro" id="IPR001670">
    <property type="entry name" value="ADH_Fe/GldA"/>
</dbReference>
<comment type="pathway">
    <text evidence="5">Polyol metabolism; glycerol fermentation; glycerone phosphate from glycerol (oxidative route): step 1/2.</text>
</comment>
<proteinExistence type="inferred from homology"/>
<keyword evidence="3 13" id="KW-0560">Oxidoreductase</keyword>
<feature type="binding site" evidence="11">
    <location>
        <position position="128"/>
    </location>
    <ligand>
        <name>NAD(+)</name>
        <dbReference type="ChEBI" id="CHEBI:57540"/>
    </ligand>
</feature>
<feature type="binding site" evidence="11">
    <location>
        <position position="134"/>
    </location>
    <ligand>
        <name>NAD(+)</name>
        <dbReference type="ChEBI" id="CHEBI:57540"/>
    </ligand>
</feature>
<dbReference type="AlphaFoldDB" id="A0A174JJI3"/>
<feature type="binding site" evidence="9">
    <location>
        <position position="257"/>
    </location>
    <ligand>
        <name>glycerol</name>
        <dbReference type="ChEBI" id="CHEBI:17754"/>
    </ligand>
</feature>
<comment type="similarity">
    <text evidence="1">Belongs to the iron-containing alcohol dehydrogenase family.</text>
</comment>
<comment type="catalytic activity">
    <reaction evidence="8">
        <text>glycerol + NAD(+) = dihydroxyacetone + NADH + H(+)</text>
        <dbReference type="Rhea" id="RHEA:13769"/>
        <dbReference type="ChEBI" id="CHEBI:15378"/>
        <dbReference type="ChEBI" id="CHEBI:16016"/>
        <dbReference type="ChEBI" id="CHEBI:17754"/>
        <dbReference type="ChEBI" id="CHEBI:57540"/>
        <dbReference type="ChEBI" id="CHEBI:57945"/>
        <dbReference type="EC" id="1.1.1.6"/>
    </reaction>
</comment>
<evidence type="ECO:0000256" key="3">
    <source>
        <dbReference type="ARBA" id="ARBA00023002"/>
    </source>
</evidence>
<evidence type="ECO:0000256" key="7">
    <source>
        <dbReference type="ARBA" id="ARBA00040132"/>
    </source>
</evidence>
<evidence type="ECO:0000256" key="9">
    <source>
        <dbReference type="PIRSR" id="PIRSR000112-1"/>
    </source>
</evidence>
<dbReference type="PANTHER" id="PTHR43616">
    <property type="entry name" value="GLYCEROL DEHYDROGENASE"/>
    <property type="match status" value="1"/>
</dbReference>
<dbReference type="EC" id="1.1.1.6" evidence="6"/>
<dbReference type="Gene3D" id="1.20.1090.10">
    <property type="entry name" value="Dehydroquinate synthase-like - alpha domain"/>
    <property type="match status" value="1"/>
</dbReference>
<dbReference type="PROSITE" id="PS00913">
    <property type="entry name" value="ADH_IRON_1"/>
    <property type="match status" value="1"/>
</dbReference>
<evidence type="ECO:0000256" key="10">
    <source>
        <dbReference type="PIRSR" id="PIRSR000112-2"/>
    </source>
</evidence>
<evidence type="ECO:0000313" key="14">
    <source>
        <dbReference type="Proteomes" id="UP000095454"/>
    </source>
</evidence>
<dbReference type="CDD" id="cd08170">
    <property type="entry name" value="GlyDH"/>
    <property type="match status" value="1"/>
</dbReference>
<evidence type="ECO:0000313" key="13">
    <source>
        <dbReference type="EMBL" id="CUO97310.1"/>
    </source>
</evidence>
<dbReference type="SUPFAM" id="SSF56796">
    <property type="entry name" value="Dehydroquinate synthase-like"/>
    <property type="match status" value="1"/>
</dbReference>
<comment type="cofactor">
    <cofactor evidence="9">
        <name>Zn(2+)</name>
        <dbReference type="ChEBI" id="CHEBI:29105"/>
    </cofactor>
    <text evidence="9">Binds 1 zinc ion per subunit.</text>
</comment>
<accession>A0A174JJI3</accession>
<evidence type="ECO:0000256" key="11">
    <source>
        <dbReference type="PIRSR" id="PIRSR000112-3"/>
    </source>
</evidence>
<keyword evidence="4 11" id="KW-0520">NAD</keyword>
<protein>
    <recommendedName>
        <fullName evidence="7">Glycerol dehydrogenase</fullName>
        <ecNumber evidence="6">1.1.1.6</ecNumber>
    </recommendedName>
</protein>
<evidence type="ECO:0000256" key="2">
    <source>
        <dbReference type="ARBA" id="ARBA00022723"/>
    </source>
</evidence>
<sequence>MALPMVYGGPGRYVQGPGELSRQGRYLSWLGCAAYVLFDQGTEDRLCRQIVDGFLDEDLSEPFFKIYDGPCTEEAVVEMAQEAQAEYCDMVVGIGGGKMLDIAKAVAFYAELPLCVCPTAASMDGPCSAISVLYHEDGSFDRYLMLEKNPDLVVVDTNVVAAAPLRMTVAGMGDALATYFEARSCAAARGANEHGGAPGHLALVAARACYDTLMECGVAAKRDLKKGRTSPAVERLIECNILLSGVGFESGGLALAHAIANGLTILPECKAMHGEAVAFGLVVQLRLERAPELEQVLEFCQRVGLPTTLEELGLGEISDADLMSVADAAFRNERNMANEQAKVTKQKLVELMREA</sequence>
<feature type="binding site" evidence="9">
    <location>
        <position position="273"/>
    </location>
    <ligand>
        <name>glycerol</name>
        <dbReference type="ChEBI" id="CHEBI:17754"/>
    </ligand>
</feature>
<feature type="binding site" evidence="11">
    <location>
        <begin position="119"/>
        <end position="122"/>
    </location>
    <ligand>
        <name>NAD(+)</name>
        <dbReference type="ChEBI" id="CHEBI:57540"/>
    </ligand>
</feature>
<feature type="domain" description="Alcohol dehydrogenase iron-type/glycerol dehydrogenase GldA" evidence="12">
    <location>
        <begin position="10"/>
        <end position="157"/>
    </location>
</feature>
<evidence type="ECO:0000256" key="8">
    <source>
        <dbReference type="ARBA" id="ARBA00049006"/>
    </source>
</evidence>
<dbReference type="InterPro" id="IPR016205">
    <property type="entry name" value="Glycerol_DH"/>
</dbReference>
<dbReference type="NCBIfam" id="NF006941">
    <property type="entry name" value="PRK09423.1"/>
    <property type="match status" value="1"/>
</dbReference>
<dbReference type="GO" id="GO:0046872">
    <property type="term" value="F:metal ion binding"/>
    <property type="evidence" value="ECO:0007669"/>
    <property type="project" value="UniProtKB-KW"/>
</dbReference>
<evidence type="ECO:0000256" key="4">
    <source>
        <dbReference type="ARBA" id="ARBA00023027"/>
    </source>
</evidence>
<dbReference type="Gene3D" id="3.40.50.1970">
    <property type="match status" value="1"/>
</dbReference>
<gene>
    <name evidence="13" type="primary">gldA_1</name>
    <name evidence="13" type="ORF">ERS852514_00683</name>
</gene>
<dbReference type="Pfam" id="PF00465">
    <property type="entry name" value="Fe-ADH"/>
    <property type="match status" value="1"/>
</dbReference>
<keyword evidence="9" id="KW-0862">Zinc</keyword>